<dbReference type="HOGENOM" id="CLU_009123_4_4_1"/>
<sequence>MYYTWASLLDPWISYEGLLADFTDDTDLKAYLEAAKRALHECWHTKYAPLNFQKGSGQSSQDTSSQSDSNELDEYFRITTFLEPFDTCDPLQWWYSHYNQFPTLYCMAQDILAIPDMASYIFQKHVLIQITGSAVAVKCIFSGGCDTIALCQASLKPETICTLMFVKARLRLARHAVIEILGNND</sequence>
<dbReference type="EMBL" id="AWSO01002103">
    <property type="protein sequence ID" value="ESK82037.1"/>
    <property type="molecule type" value="Genomic_DNA"/>
</dbReference>
<proteinExistence type="predicted"/>
<dbReference type="InterPro" id="IPR012337">
    <property type="entry name" value="RNaseH-like_sf"/>
</dbReference>
<dbReference type="Proteomes" id="UP000017559">
    <property type="component" value="Unassembled WGS sequence"/>
</dbReference>
<evidence type="ECO:0000259" key="1">
    <source>
        <dbReference type="Pfam" id="PF05699"/>
    </source>
</evidence>
<reference evidence="2 3" key="1">
    <citation type="journal article" date="2014" name="BMC Genomics">
        <title>Genome and secretome analysis of the hemibiotrophic fungal pathogen, Moniliophthora roreri, which causes frosty pod rot disease of cacao: mechanisms of the biotrophic and necrotrophic phases.</title>
        <authorList>
            <person name="Meinhardt L.W."/>
            <person name="Costa G.G.L."/>
            <person name="Thomazella D.P.T."/>
            <person name="Teixeira P.J.P.L."/>
            <person name="Carazzolle M.F."/>
            <person name="Schuster S.C."/>
            <person name="Carlson J.E."/>
            <person name="Guiltinan M.J."/>
            <person name="Mieczkowski P."/>
            <person name="Farmer A."/>
            <person name="Ramaraj T."/>
            <person name="Crozier J."/>
            <person name="Davis R.E."/>
            <person name="Shao J."/>
            <person name="Melnick R.L."/>
            <person name="Pereira G.A.G."/>
            <person name="Bailey B.A."/>
        </authorList>
    </citation>
    <scope>NUCLEOTIDE SEQUENCE [LARGE SCALE GENOMIC DNA]</scope>
    <source>
        <strain evidence="2 3">MCA 2997</strain>
    </source>
</reference>
<gene>
    <name evidence="2" type="ORF">Moror_13440</name>
</gene>
<protein>
    <recommendedName>
        <fullName evidence="1">HAT C-terminal dimerisation domain-containing protein</fullName>
    </recommendedName>
</protein>
<keyword evidence="3" id="KW-1185">Reference proteome</keyword>
<name>V2WKA9_MONRO</name>
<dbReference type="OrthoDB" id="1607513at2759"/>
<dbReference type="GO" id="GO:0046983">
    <property type="term" value="F:protein dimerization activity"/>
    <property type="evidence" value="ECO:0007669"/>
    <property type="project" value="InterPro"/>
</dbReference>
<evidence type="ECO:0000313" key="3">
    <source>
        <dbReference type="Proteomes" id="UP000017559"/>
    </source>
</evidence>
<dbReference type="KEGG" id="mrr:Moror_13440"/>
<dbReference type="PANTHER" id="PTHR23272">
    <property type="entry name" value="BED FINGER-RELATED"/>
    <property type="match status" value="1"/>
</dbReference>
<dbReference type="InterPro" id="IPR008906">
    <property type="entry name" value="HATC_C_dom"/>
</dbReference>
<evidence type="ECO:0000313" key="2">
    <source>
        <dbReference type="EMBL" id="ESK82037.1"/>
    </source>
</evidence>
<dbReference type="Pfam" id="PF05699">
    <property type="entry name" value="Dimer_Tnp_hAT"/>
    <property type="match status" value="1"/>
</dbReference>
<dbReference type="PANTHER" id="PTHR23272:SF161">
    <property type="entry name" value="ZINC FINGER BED DOMAIN-CONTAINING PROTEIN RICESLEEPER 1-LIKE"/>
    <property type="match status" value="1"/>
</dbReference>
<feature type="domain" description="HAT C-terminal dimerisation" evidence="1">
    <location>
        <begin position="71"/>
        <end position="116"/>
    </location>
</feature>
<dbReference type="SUPFAM" id="SSF53098">
    <property type="entry name" value="Ribonuclease H-like"/>
    <property type="match status" value="1"/>
</dbReference>
<comment type="caution">
    <text evidence="2">The sequence shown here is derived from an EMBL/GenBank/DDBJ whole genome shotgun (WGS) entry which is preliminary data.</text>
</comment>
<dbReference type="AlphaFoldDB" id="V2WKA9"/>
<organism evidence="2 3">
    <name type="scientific">Moniliophthora roreri (strain MCA 2997)</name>
    <name type="common">Cocoa frosty pod rot fungus</name>
    <name type="synonym">Crinipellis roreri</name>
    <dbReference type="NCBI Taxonomy" id="1381753"/>
    <lineage>
        <taxon>Eukaryota</taxon>
        <taxon>Fungi</taxon>
        <taxon>Dikarya</taxon>
        <taxon>Basidiomycota</taxon>
        <taxon>Agaricomycotina</taxon>
        <taxon>Agaricomycetes</taxon>
        <taxon>Agaricomycetidae</taxon>
        <taxon>Agaricales</taxon>
        <taxon>Marasmiineae</taxon>
        <taxon>Marasmiaceae</taxon>
        <taxon>Moniliophthora</taxon>
    </lineage>
</organism>
<accession>V2WKA9</accession>